<comment type="caution">
    <text evidence="4">The sequence shown here is derived from an EMBL/GenBank/DDBJ whole genome shotgun (WGS) entry which is preliminary data.</text>
</comment>
<dbReference type="PANTHER" id="PTHR45745:SF1">
    <property type="entry name" value="PHOSPHOGLUCOMUTASE 2B-RELATED"/>
    <property type="match status" value="1"/>
</dbReference>
<reference evidence="4" key="1">
    <citation type="journal article" date="2014" name="Front. Microbiol.">
        <title>High frequency of phylogenetically diverse reductive dehalogenase-homologous genes in deep subseafloor sedimentary metagenomes.</title>
        <authorList>
            <person name="Kawai M."/>
            <person name="Futagami T."/>
            <person name="Toyoda A."/>
            <person name="Takaki Y."/>
            <person name="Nishi S."/>
            <person name="Hori S."/>
            <person name="Arai W."/>
            <person name="Tsubouchi T."/>
            <person name="Morono Y."/>
            <person name="Uchiyama I."/>
            <person name="Ito T."/>
            <person name="Fujiyama A."/>
            <person name="Inagaki F."/>
            <person name="Takami H."/>
        </authorList>
    </citation>
    <scope>NUCLEOTIDE SEQUENCE</scope>
    <source>
        <strain evidence="4">Expedition CK06-06</strain>
    </source>
</reference>
<dbReference type="EMBL" id="BARS01020317">
    <property type="protein sequence ID" value="GAG05865.1"/>
    <property type="molecule type" value="Genomic_DNA"/>
</dbReference>
<evidence type="ECO:0000256" key="2">
    <source>
        <dbReference type="ARBA" id="ARBA00022842"/>
    </source>
</evidence>
<dbReference type="GO" id="GO:0008973">
    <property type="term" value="F:phosphopentomutase activity"/>
    <property type="evidence" value="ECO:0007669"/>
    <property type="project" value="TreeGrafter"/>
</dbReference>
<keyword evidence="1" id="KW-0479">Metal-binding</keyword>
<dbReference type="PANTHER" id="PTHR45745">
    <property type="entry name" value="PHOSPHOMANNOMUTASE 45A"/>
    <property type="match status" value="1"/>
</dbReference>
<evidence type="ECO:0000256" key="1">
    <source>
        <dbReference type="ARBA" id="ARBA00022723"/>
    </source>
</evidence>
<dbReference type="GO" id="GO:0005634">
    <property type="term" value="C:nucleus"/>
    <property type="evidence" value="ECO:0007669"/>
    <property type="project" value="TreeGrafter"/>
</dbReference>
<name>X0UJT5_9ZZZZ</name>
<evidence type="ECO:0008006" key="5">
    <source>
        <dbReference type="Google" id="ProtNLM"/>
    </source>
</evidence>
<dbReference type="GO" id="GO:0006166">
    <property type="term" value="P:purine ribonucleoside salvage"/>
    <property type="evidence" value="ECO:0007669"/>
    <property type="project" value="TreeGrafter"/>
</dbReference>
<accession>X0UJT5</accession>
<evidence type="ECO:0000256" key="3">
    <source>
        <dbReference type="ARBA" id="ARBA00023235"/>
    </source>
</evidence>
<dbReference type="AlphaFoldDB" id="X0UJT5"/>
<proteinExistence type="predicted"/>
<keyword evidence="3" id="KW-0413">Isomerase</keyword>
<gene>
    <name evidence="4" type="ORF">S01H1_32779</name>
</gene>
<protein>
    <recommendedName>
        <fullName evidence="5">Alpha-D-phosphohexomutase alpha/beta/alpha domain-containing protein</fullName>
    </recommendedName>
</protein>
<evidence type="ECO:0000313" key="4">
    <source>
        <dbReference type="EMBL" id="GAG05865.1"/>
    </source>
</evidence>
<sequence>MPEPSGNRTSENPDSVLDRANAGVAQYLGRMAEEARRVGAFGEEYFTHATANVIANLRKWYLDPDVDRLSPNLKAGIRDVIEAEDWEKIANAFVRTVNFGTGGIRSLMAFDKESVERLARDGLDARILKGPNTINNIVVLQTAGGVARYLIDTYGADDAGMARAKVVVGYDSRIRGSTFAE</sequence>
<dbReference type="GO" id="GO:0046872">
    <property type="term" value="F:metal ion binding"/>
    <property type="evidence" value="ECO:0007669"/>
    <property type="project" value="UniProtKB-KW"/>
</dbReference>
<organism evidence="4">
    <name type="scientific">marine sediment metagenome</name>
    <dbReference type="NCBI Taxonomy" id="412755"/>
    <lineage>
        <taxon>unclassified sequences</taxon>
        <taxon>metagenomes</taxon>
        <taxon>ecological metagenomes</taxon>
    </lineage>
</organism>
<dbReference type="Gene3D" id="3.40.120.10">
    <property type="entry name" value="Alpha-D-Glucose-1,6-Bisphosphate, subunit A, domain 3"/>
    <property type="match status" value="1"/>
</dbReference>
<keyword evidence="2" id="KW-0460">Magnesium</keyword>
<feature type="non-terminal residue" evidence="4">
    <location>
        <position position="181"/>
    </location>
</feature>